<evidence type="ECO:0000313" key="2">
    <source>
        <dbReference type="Proteomes" id="UP000316621"/>
    </source>
</evidence>
<sequence length="171" mass="18727">MDNGDVDKRIRPLDLGMLPPWEITVNLADGGRQNIKIPYSEGTHVVGLPLGSDVPKVIASNYETLLCMVNGMTSIITDLTLKLEQQQKVAACRLDNLNRFRLELEELTCTVGGGMAVPRAPVSPSKKRKLSTEISGPCDTQAVCLEKPDPCLHQHPVISQPSLLSWSKNLQ</sequence>
<gene>
    <name evidence="1" type="ORF">C5167_012743</name>
</gene>
<proteinExistence type="predicted"/>
<dbReference type="EMBL" id="CM010717">
    <property type="protein sequence ID" value="RZC53888.1"/>
    <property type="molecule type" value="Genomic_DNA"/>
</dbReference>
<accession>A0A4Y7J2C1</accession>
<evidence type="ECO:0000313" key="1">
    <source>
        <dbReference type="EMBL" id="RZC53888.1"/>
    </source>
</evidence>
<dbReference type="Proteomes" id="UP000316621">
    <property type="component" value="Chromosome 3"/>
</dbReference>
<dbReference type="Gramene" id="RZC53888">
    <property type="protein sequence ID" value="RZC53888"/>
    <property type="gene ID" value="C5167_012743"/>
</dbReference>
<organism evidence="1 2">
    <name type="scientific">Papaver somniferum</name>
    <name type="common">Opium poppy</name>
    <dbReference type="NCBI Taxonomy" id="3469"/>
    <lineage>
        <taxon>Eukaryota</taxon>
        <taxon>Viridiplantae</taxon>
        <taxon>Streptophyta</taxon>
        <taxon>Embryophyta</taxon>
        <taxon>Tracheophyta</taxon>
        <taxon>Spermatophyta</taxon>
        <taxon>Magnoliopsida</taxon>
        <taxon>Ranunculales</taxon>
        <taxon>Papaveraceae</taxon>
        <taxon>Papaveroideae</taxon>
        <taxon>Papaver</taxon>
    </lineage>
</organism>
<dbReference type="AlphaFoldDB" id="A0A4Y7J2C1"/>
<reference evidence="1 2" key="1">
    <citation type="journal article" date="2018" name="Science">
        <title>The opium poppy genome and morphinan production.</title>
        <authorList>
            <person name="Guo L."/>
            <person name="Winzer T."/>
            <person name="Yang X."/>
            <person name="Li Y."/>
            <person name="Ning Z."/>
            <person name="He Z."/>
            <person name="Teodor R."/>
            <person name="Lu Y."/>
            <person name="Bowser T.A."/>
            <person name="Graham I.A."/>
            <person name="Ye K."/>
        </authorList>
    </citation>
    <scope>NUCLEOTIDE SEQUENCE [LARGE SCALE GENOMIC DNA]</scope>
    <source>
        <strain evidence="2">cv. HN1</strain>
        <tissue evidence="1">Leaves</tissue>
    </source>
</reference>
<protein>
    <submittedName>
        <fullName evidence="1">Uncharacterized protein</fullName>
    </submittedName>
</protein>
<name>A0A4Y7J2C1_PAPSO</name>
<keyword evidence="2" id="KW-1185">Reference proteome</keyword>